<keyword evidence="10" id="KW-1185">Reference proteome</keyword>
<dbReference type="GO" id="GO:0005615">
    <property type="term" value="C:extracellular space"/>
    <property type="evidence" value="ECO:0007669"/>
    <property type="project" value="TreeGrafter"/>
</dbReference>
<dbReference type="OrthoDB" id="9438385at2759"/>
<protein>
    <submittedName>
        <fullName evidence="11">Cortistatin-like</fullName>
    </submittedName>
</protein>
<feature type="region of interest" description="Disordered" evidence="8">
    <location>
        <begin position="118"/>
        <end position="146"/>
    </location>
</feature>
<dbReference type="PANTHER" id="PTHR10558:SF1">
    <property type="entry name" value="CORTISTATIN"/>
    <property type="match status" value="1"/>
</dbReference>
<evidence type="ECO:0000313" key="11">
    <source>
        <dbReference type="RefSeq" id="XP_008063148.1"/>
    </source>
</evidence>
<dbReference type="KEGG" id="csyr:103267354"/>
<evidence type="ECO:0000256" key="2">
    <source>
        <dbReference type="ARBA" id="ARBA00008327"/>
    </source>
</evidence>
<reference evidence="11" key="1">
    <citation type="submission" date="2025-08" db="UniProtKB">
        <authorList>
            <consortium name="RefSeq"/>
        </authorList>
    </citation>
    <scope>IDENTIFICATION</scope>
</reference>
<dbReference type="GO" id="GO:0007193">
    <property type="term" value="P:adenylate cyclase-inhibiting G protein-coupled receptor signaling pathway"/>
    <property type="evidence" value="ECO:0007669"/>
    <property type="project" value="TreeGrafter"/>
</dbReference>
<dbReference type="GO" id="GO:0005184">
    <property type="term" value="F:neuropeptide hormone activity"/>
    <property type="evidence" value="ECO:0007669"/>
    <property type="project" value="TreeGrafter"/>
</dbReference>
<name>A0A1U7U334_CARSF</name>
<accession>A0A1U7U334</accession>
<keyword evidence="3" id="KW-0964">Secreted</keyword>
<keyword evidence="5" id="KW-0372">Hormone</keyword>
<dbReference type="Proteomes" id="UP000189704">
    <property type="component" value="Unplaced"/>
</dbReference>
<dbReference type="STRING" id="1868482.ENSTSYP00000008938"/>
<dbReference type="InterPro" id="IPR018142">
    <property type="entry name" value="Somatostatin/Cortistatin_C"/>
</dbReference>
<dbReference type="PANTHER" id="PTHR10558">
    <property type="entry name" value="SOMATOSTATIN"/>
    <property type="match status" value="1"/>
</dbReference>
<evidence type="ECO:0000256" key="3">
    <source>
        <dbReference type="ARBA" id="ARBA00022525"/>
    </source>
</evidence>
<dbReference type="GeneID" id="103267354"/>
<comment type="subcellular location">
    <subcellularLocation>
        <location evidence="1">Secreted</location>
    </subcellularLocation>
</comment>
<dbReference type="GO" id="GO:0030334">
    <property type="term" value="P:regulation of cell migration"/>
    <property type="evidence" value="ECO:0007669"/>
    <property type="project" value="TreeGrafter"/>
</dbReference>
<evidence type="ECO:0000256" key="7">
    <source>
        <dbReference type="ARBA" id="ARBA00023157"/>
    </source>
</evidence>
<evidence type="ECO:0000256" key="1">
    <source>
        <dbReference type="ARBA" id="ARBA00004613"/>
    </source>
</evidence>
<evidence type="ECO:0000256" key="4">
    <source>
        <dbReference type="ARBA" id="ARBA00022685"/>
    </source>
</evidence>
<proteinExistence type="inferred from homology"/>
<evidence type="ECO:0000259" key="9">
    <source>
        <dbReference type="Pfam" id="PF03002"/>
    </source>
</evidence>
<gene>
    <name evidence="11" type="primary">LOC103267354</name>
</gene>
<dbReference type="InterPro" id="IPR004250">
    <property type="entry name" value="Somatostatin"/>
</dbReference>
<keyword evidence="4" id="KW-0165">Cleavage on pair of basic residues</keyword>
<dbReference type="Pfam" id="PF03002">
    <property type="entry name" value="Somatostatin"/>
    <property type="match status" value="1"/>
</dbReference>
<evidence type="ECO:0000256" key="6">
    <source>
        <dbReference type="ARBA" id="ARBA00022729"/>
    </source>
</evidence>
<dbReference type="AlphaFoldDB" id="A0A1U7U334"/>
<evidence type="ECO:0000256" key="8">
    <source>
        <dbReference type="SAM" id="MobiDB-lite"/>
    </source>
</evidence>
<sequence length="160" mass="18022">MERHTHTHKKNSWRLSLKYGLVAKKRPKSTKHRFRGCQEEQQQGRREVPAACRMPLPPGLLLLLLSGATAMATTALTLDDGPTGQASERMQEAAEIKQSSLLTFLAWWFEWTSQASAGPLPGGEAREVSKRPEGPPLQQSTRQDRTPCKNFFWKTFSSCK</sequence>
<evidence type="ECO:0000256" key="5">
    <source>
        <dbReference type="ARBA" id="ARBA00022702"/>
    </source>
</evidence>
<organism evidence="10 11">
    <name type="scientific">Carlito syrichta</name>
    <name type="common">Philippine tarsier</name>
    <name type="synonym">Tarsius syrichta</name>
    <dbReference type="NCBI Taxonomy" id="1868482"/>
    <lineage>
        <taxon>Eukaryota</taxon>
        <taxon>Metazoa</taxon>
        <taxon>Chordata</taxon>
        <taxon>Craniata</taxon>
        <taxon>Vertebrata</taxon>
        <taxon>Euteleostomi</taxon>
        <taxon>Mammalia</taxon>
        <taxon>Eutheria</taxon>
        <taxon>Euarchontoglires</taxon>
        <taxon>Primates</taxon>
        <taxon>Haplorrhini</taxon>
        <taxon>Tarsiiformes</taxon>
        <taxon>Tarsiidae</taxon>
        <taxon>Carlito</taxon>
    </lineage>
</organism>
<evidence type="ECO:0000313" key="10">
    <source>
        <dbReference type="Proteomes" id="UP000189704"/>
    </source>
</evidence>
<dbReference type="RefSeq" id="XP_008063148.1">
    <property type="nucleotide sequence ID" value="XM_008064957.2"/>
</dbReference>
<comment type="similarity">
    <text evidence="2">Belongs to the somatostatin family.</text>
</comment>
<keyword evidence="7" id="KW-1015">Disulfide bond</keyword>
<feature type="domain" description="Somatostatin/Cortistatin C-terminal" evidence="9">
    <location>
        <begin position="142"/>
        <end position="159"/>
    </location>
</feature>
<keyword evidence="6" id="KW-0732">Signal</keyword>
<dbReference type="GO" id="GO:0001664">
    <property type="term" value="F:G protein-coupled receptor binding"/>
    <property type="evidence" value="ECO:0007669"/>
    <property type="project" value="TreeGrafter"/>
</dbReference>
<feature type="compositionally biased region" description="Basic and acidic residues" evidence="8">
    <location>
        <begin position="124"/>
        <end position="133"/>
    </location>
</feature>